<evidence type="ECO:0000256" key="5">
    <source>
        <dbReference type="RuleBase" id="RU363032"/>
    </source>
</evidence>
<accession>A0A1I3HBC4</accession>
<evidence type="ECO:0000256" key="3">
    <source>
        <dbReference type="ARBA" id="ARBA00022989"/>
    </source>
</evidence>
<comment type="similarity">
    <text evidence="5">Belongs to the binding-protein-dependent transport system permease family.</text>
</comment>
<proteinExistence type="inferred from homology"/>
<feature type="domain" description="ABC transmembrane type-1" evidence="6">
    <location>
        <begin position="70"/>
        <end position="267"/>
    </location>
</feature>
<name>A0A1I3HBC4_9FIRM</name>
<dbReference type="STRING" id="69895.SAMN05192551_11240"/>
<feature type="transmembrane region" description="Helical" evidence="5">
    <location>
        <begin position="193"/>
        <end position="219"/>
    </location>
</feature>
<evidence type="ECO:0000256" key="4">
    <source>
        <dbReference type="ARBA" id="ARBA00023136"/>
    </source>
</evidence>
<feature type="domain" description="ABC transmembrane type-1" evidence="6">
    <location>
        <begin position="356"/>
        <end position="546"/>
    </location>
</feature>
<evidence type="ECO:0000256" key="2">
    <source>
        <dbReference type="ARBA" id="ARBA00022692"/>
    </source>
</evidence>
<evidence type="ECO:0000256" key="1">
    <source>
        <dbReference type="ARBA" id="ARBA00004141"/>
    </source>
</evidence>
<organism evidence="7 8">
    <name type="scientific">Tindallia magadiensis</name>
    <dbReference type="NCBI Taxonomy" id="69895"/>
    <lineage>
        <taxon>Bacteria</taxon>
        <taxon>Bacillati</taxon>
        <taxon>Bacillota</taxon>
        <taxon>Clostridia</taxon>
        <taxon>Peptostreptococcales</taxon>
        <taxon>Tindalliaceae</taxon>
        <taxon>Tindallia</taxon>
    </lineage>
</organism>
<dbReference type="Gene3D" id="1.10.3720.10">
    <property type="entry name" value="MetI-like"/>
    <property type="match status" value="2"/>
</dbReference>
<keyword evidence="2 5" id="KW-0812">Transmembrane</keyword>
<feature type="transmembrane region" description="Helical" evidence="5">
    <location>
        <begin position="392"/>
        <end position="414"/>
    </location>
</feature>
<feature type="transmembrane region" description="Helical" evidence="5">
    <location>
        <begin position="105"/>
        <end position="130"/>
    </location>
</feature>
<reference evidence="8" key="1">
    <citation type="submission" date="2016-10" db="EMBL/GenBank/DDBJ databases">
        <authorList>
            <person name="Varghese N."/>
            <person name="Submissions S."/>
        </authorList>
    </citation>
    <scope>NUCLEOTIDE SEQUENCE [LARGE SCALE GENOMIC DNA]</scope>
    <source>
        <strain evidence="8">Z-7934</strain>
    </source>
</reference>
<comment type="subcellular location">
    <subcellularLocation>
        <location evidence="5">Cell membrane</location>
        <topology evidence="5">Multi-pass membrane protein</topology>
    </subcellularLocation>
    <subcellularLocation>
        <location evidence="1">Membrane</location>
        <topology evidence="1">Multi-pass membrane protein</topology>
    </subcellularLocation>
</comment>
<keyword evidence="8" id="KW-1185">Reference proteome</keyword>
<feature type="transmembrane region" description="Helical" evidence="5">
    <location>
        <begin position="248"/>
        <end position="268"/>
    </location>
</feature>
<dbReference type="PANTHER" id="PTHR43496">
    <property type="entry name" value="PROTEIN LPLB"/>
    <property type="match status" value="1"/>
</dbReference>
<feature type="transmembrane region" description="Helical" evidence="5">
    <location>
        <begin position="150"/>
        <end position="172"/>
    </location>
</feature>
<dbReference type="PANTHER" id="PTHR43496:SF1">
    <property type="entry name" value="POLYGALACTURONAN_RHAMNOGALACTURONAN TRANSPORT SYSTEM PERMEASE PROTEIN YTEP"/>
    <property type="match status" value="1"/>
</dbReference>
<evidence type="ECO:0000259" key="6">
    <source>
        <dbReference type="PROSITE" id="PS50928"/>
    </source>
</evidence>
<dbReference type="InterPro" id="IPR000515">
    <property type="entry name" value="MetI-like"/>
</dbReference>
<feature type="transmembrane region" description="Helical" evidence="5">
    <location>
        <begin position="530"/>
        <end position="556"/>
    </location>
</feature>
<evidence type="ECO:0000313" key="8">
    <source>
        <dbReference type="Proteomes" id="UP000199287"/>
    </source>
</evidence>
<feature type="transmembrane region" description="Helical" evidence="5">
    <location>
        <begin position="68"/>
        <end position="93"/>
    </location>
</feature>
<sequence length="567" mass="62398">MLMNGQNVTEIKGKIHRVLFAGVAVAIPAFLVIFVLYPLASVLVTSFYRQGAFDFSYFSQLMGGRHLHLLRNTLFITLSSTFLAVLLGTILSLAVHRCRFPLRRFFHYTAILNLISPPFVSAIVFIMLFGRRGLITNQLLGLSVSLVGPQMIVLLQMIGNASIAYLVISNVLTGLDRSLEQSAMDLGASSRRVFFTITLPLLMPGLAAASSLAFANILADFGTPILVGGGYRVLASEAYIQILSNYNLGYAATISVVLLFLSVWAFGLERWLLRQKRYYSTHVANVTEKVKDPATANNRHMPFSPLVLGMATLFSLIVVVQFIAVIAGAFTAVWGYDYTLSLRHFQRAGSQLFSSLNNSLYFAFRVALWGPLLGITTAYFHHHSQKHWKSLLNFLAMVPFAVPGTVMGISYVMAFHRPPLALTGTAVIIVLICIVRELPISYNSAKAVLQQVASNLEEASRDLGASAWTTFTRIILPILAPAYRAGMFHGFIHVMITIGAIIFLITPRYVTITFEIFRAVNSGRLGEGAAYAFLLTIFTALGLLVLTALCALPGLLKKLVSRKDEKR</sequence>
<keyword evidence="3 5" id="KW-1133">Transmembrane helix</keyword>
<protein>
    <submittedName>
        <fullName evidence="7">Iron(III) transport system permease protein</fullName>
    </submittedName>
</protein>
<feature type="transmembrane region" description="Helical" evidence="5">
    <location>
        <begin position="491"/>
        <end position="510"/>
    </location>
</feature>
<dbReference type="EMBL" id="FOQA01000012">
    <property type="protein sequence ID" value="SFI33046.1"/>
    <property type="molecule type" value="Genomic_DNA"/>
</dbReference>
<feature type="transmembrane region" description="Helical" evidence="5">
    <location>
        <begin position="306"/>
        <end position="336"/>
    </location>
</feature>
<dbReference type="AlphaFoldDB" id="A0A1I3HBC4"/>
<dbReference type="InterPro" id="IPR035906">
    <property type="entry name" value="MetI-like_sf"/>
</dbReference>
<feature type="transmembrane region" description="Helical" evidence="5">
    <location>
        <begin position="360"/>
        <end position="380"/>
    </location>
</feature>
<feature type="transmembrane region" description="Helical" evidence="5">
    <location>
        <begin position="420"/>
        <end position="438"/>
    </location>
</feature>
<dbReference type="GO" id="GO:0005886">
    <property type="term" value="C:plasma membrane"/>
    <property type="evidence" value="ECO:0007669"/>
    <property type="project" value="UniProtKB-SubCell"/>
</dbReference>
<evidence type="ECO:0000313" key="7">
    <source>
        <dbReference type="EMBL" id="SFI33046.1"/>
    </source>
</evidence>
<dbReference type="SUPFAM" id="SSF161098">
    <property type="entry name" value="MetI-like"/>
    <property type="match status" value="2"/>
</dbReference>
<keyword evidence="5" id="KW-0813">Transport</keyword>
<dbReference type="Pfam" id="PF00528">
    <property type="entry name" value="BPD_transp_1"/>
    <property type="match status" value="2"/>
</dbReference>
<dbReference type="GO" id="GO:0055085">
    <property type="term" value="P:transmembrane transport"/>
    <property type="evidence" value="ECO:0007669"/>
    <property type="project" value="InterPro"/>
</dbReference>
<feature type="transmembrane region" description="Helical" evidence="5">
    <location>
        <begin position="20"/>
        <end position="48"/>
    </location>
</feature>
<dbReference type="CDD" id="cd06261">
    <property type="entry name" value="TM_PBP2"/>
    <property type="match status" value="2"/>
</dbReference>
<gene>
    <name evidence="7" type="ORF">SAMN05192551_11240</name>
</gene>
<dbReference type="PROSITE" id="PS50928">
    <property type="entry name" value="ABC_TM1"/>
    <property type="match status" value="2"/>
</dbReference>
<keyword evidence="4 5" id="KW-0472">Membrane</keyword>
<dbReference type="Proteomes" id="UP000199287">
    <property type="component" value="Unassembled WGS sequence"/>
</dbReference>